<dbReference type="EMBL" id="JBHUDJ010000001">
    <property type="protein sequence ID" value="MFD1585803.1"/>
    <property type="molecule type" value="Genomic_DNA"/>
</dbReference>
<protein>
    <submittedName>
        <fullName evidence="3">ABC transporter permease</fullName>
    </submittedName>
</protein>
<dbReference type="RefSeq" id="WP_247377088.1">
    <property type="nucleotide sequence ID" value="NZ_JALLGV010000003.1"/>
</dbReference>
<dbReference type="AlphaFoldDB" id="A0ABD6C8T5"/>
<feature type="transmembrane region" description="Helical" evidence="2">
    <location>
        <begin position="64"/>
        <end position="84"/>
    </location>
</feature>
<evidence type="ECO:0000256" key="2">
    <source>
        <dbReference type="SAM" id="Phobius"/>
    </source>
</evidence>
<organism evidence="3 4">
    <name type="scientific">Halorientalis brevis</name>
    <dbReference type="NCBI Taxonomy" id="1126241"/>
    <lineage>
        <taxon>Archaea</taxon>
        <taxon>Methanobacteriati</taxon>
        <taxon>Methanobacteriota</taxon>
        <taxon>Stenosarchaea group</taxon>
        <taxon>Halobacteria</taxon>
        <taxon>Halobacteriales</taxon>
        <taxon>Haloarculaceae</taxon>
        <taxon>Halorientalis</taxon>
    </lineage>
</organism>
<accession>A0ABD6C8T5</accession>
<keyword evidence="2" id="KW-0812">Transmembrane</keyword>
<feature type="transmembrane region" description="Helical" evidence="2">
    <location>
        <begin position="493"/>
        <end position="514"/>
    </location>
</feature>
<evidence type="ECO:0000313" key="3">
    <source>
        <dbReference type="EMBL" id="MFD1585803.1"/>
    </source>
</evidence>
<keyword evidence="2" id="KW-1133">Transmembrane helix</keyword>
<name>A0ABD6C8T5_9EURY</name>
<dbReference type="Proteomes" id="UP001597119">
    <property type="component" value="Unassembled WGS sequence"/>
</dbReference>
<feature type="transmembrane region" description="Helical" evidence="2">
    <location>
        <begin position="21"/>
        <end position="44"/>
    </location>
</feature>
<feature type="transmembrane region" description="Helical" evidence="2">
    <location>
        <begin position="398"/>
        <end position="416"/>
    </location>
</feature>
<feature type="transmembrane region" description="Helical" evidence="2">
    <location>
        <begin position="526"/>
        <end position="545"/>
    </location>
</feature>
<feature type="transmembrane region" description="Helical" evidence="2">
    <location>
        <begin position="437"/>
        <end position="460"/>
    </location>
</feature>
<feature type="transmembrane region" description="Helical" evidence="2">
    <location>
        <begin position="466"/>
        <end position="486"/>
    </location>
</feature>
<feature type="compositionally biased region" description="Polar residues" evidence="1">
    <location>
        <begin position="327"/>
        <end position="337"/>
    </location>
</feature>
<feature type="transmembrane region" description="Helical" evidence="2">
    <location>
        <begin position="264"/>
        <end position="286"/>
    </location>
</feature>
<gene>
    <name evidence="3" type="ORF">ACFR9U_02315</name>
</gene>
<keyword evidence="4" id="KW-1185">Reference proteome</keyword>
<reference evidence="3 4" key="1">
    <citation type="journal article" date="2019" name="Int. J. Syst. Evol. Microbiol.">
        <title>The Global Catalogue of Microorganisms (GCM) 10K type strain sequencing project: providing services to taxonomists for standard genome sequencing and annotation.</title>
        <authorList>
            <consortium name="The Broad Institute Genomics Platform"/>
            <consortium name="The Broad Institute Genome Sequencing Center for Infectious Disease"/>
            <person name="Wu L."/>
            <person name="Ma J."/>
        </authorList>
    </citation>
    <scope>NUCLEOTIDE SEQUENCE [LARGE SCALE GENOMIC DNA]</scope>
    <source>
        <strain evidence="3 4">CGMCC 1.12125</strain>
    </source>
</reference>
<feature type="region of interest" description="Disordered" evidence="1">
    <location>
        <begin position="316"/>
        <end position="338"/>
    </location>
</feature>
<comment type="caution">
    <text evidence="3">The sequence shown here is derived from an EMBL/GenBank/DDBJ whole genome shotgun (WGS) entry which is preliminary data.</text>
</comment>
<sequence>MRRIYHVARADFLQRVRSRRLLVVLAVVAYLGYLVNVGAIELAYQIEMGDALTNVHGANTASFVGLKAGMTAAAVLLFGGFYLMKGTLERDRQTNVDQLVGTTPVTDREFLAGKWLSNIGYGVLVLATLGFATVVNHAVHGVGPTKPLALLGPIVAFGLPLCALVGAVSLLFESVERLRGTGGNVGYLLLATVALASLASAEGTPPSELPLWIKASDLLGHVAVYTLTADPLTAAVPAADGVLPSFGLLEGDQTFTYDGQSWPIWIYVQRAGLVLPALVVVLVAAVPFRRVRSVTSSEQTGRLSRLTALLPAVWSGRENSDPDETAADSQPVDSVSLTPVEDRSTGGFWRLVAAEVRLAVRGRRWWWYAGVAALVLVPIGTLLRGGLASSHATVTRQVLVPLAFVWPIFVWSEMGVRTTRHRLTALVLSSKYPVEQLVAEWIAGIAVAVSVSSGLGALFVVSGQPALLVGLASGAVFAPSLALAAGTWSQSSWLFELSYLMLWYVGPLNGATPVDFLGSTAASIETGVPLAFLGVGIALFGAALLHRKLELR</sequence>
<keyword evidence="2" id="KW-0472">Membrane</keyword>
<evidence type="ECO:0000313" key="4">
    <source>
        <dbReference type="Proteomes" id="UP001597119"/>
    </source>
</evidence>
<feature type="transmembrane region" description="Helical" evidence="2">
    <location>
        <begin position="365"/>
        <end position="386"/>
    </location>
</feature>
<feature type="transmembrane region" description="Helical" evidence="2">
    <location>
        <begin position="118"/>
        <end position="139"/>
    </location>
</feature>
<evidence type="ECO:0000256" key="1">
    <source>
        <dbReference type="SAM" id="MobiDB-lite"/>
    </source>
</evidence>
<feature type="transmembrane region" description="Helical" evidence="2">
    <location>
        <begin position="151"/>
        <end position="172"/>
    </location>
</feature>
<feature type="transmembrane region" description="Helical" evidence="2">
    <location>
        <begin position="184"/>
        <end position="201"/>
    </location>
</feature>
<proteinExistence type="predicted"/>